<comment type="subcellular location">
    <subcellularLocation>
        <location evidence="1 7">Cell membrane</location>
        <topology evidence="1 7">Multi-pass membrane protein</topology>
    </subcellularLocation>
</comment>
<keyword evidence="4 7" id="KW-0812">Transmembrane</keyword>
<evidence type="ECO:0000256" key="5">
    <source>
        <dbReference type="ARBA" id="ARBA00022989"/>
    </source>
</evidence>
<dbReference type="EMBL" id="CP071446">
    <property type="protein sequence ID" value="QTA37691.1"/>
    <property type="molecule type" value="Genomic_DNA"/>
</dbReference>
<dbReference type="InterPro" id="IPR051393">
    <property type="entry name" value="ABC_transporter_permease"/>
</dbReference>
<reference evidence="9 10" key="1">
    <citation type="submission" date="2021-03" db="EMBL/GenBank/DDBJ databases">
        <title>Thermosipho ferrireducens sp.nov., an anaerobic thermophilic iron-reducing bacterium isolated from a deep-sea hydrothermal sulfide deposits.</title>
        <authorList>
            <person name="Zeng X."/>
            <person name="Chen Y."/>
            <person name="Shao Z."/>
        </authorList>
    </citation>
    <scope>NUCLEOTIDE SEQUENCE [LARGE SCALE GENOMIC DNA]</scope>
    <source>
        <strain evidence="9 10">JL129W03</strain>
    </source>
</reference>
<name>A0ABX7S595_9BACT</name>
<feature type="transmembrane region" description="Helical" evidence="7">
    <location>
        <begin position="107"/>
        <end position="128"/>
    </location>
</feature>
<evidence type="ECO:0000256" key="4">
    <source>
        <dbReference type="ARBA" id="ARBA00022692"/>
    </source>
</evidence>
<gene>
    <name evidence="9" type="ORF">JYK00_08175</name>
</gene>
<keyword evidence="5 7" id="KW-1133">Transmembrane helix</keyword>
<feature type="transmembrane region" description="Helical" evidence="7">
    <location>
        <begin position="263"/>
        <end position="284"/>
    </location>
</feature>
<organism evidence="9 10">
    <name type="scientific">Thermosipho ferrireducens</name>
    <dbReference type="NCBI Taxonomy" id="2571116"/>
    <lineage>
        <taxon>Bacteria</taxon>
        <taxon>Thermotogati</taxon>
        <taxon>Thermotogota</taxon>
        <taxon>Thermotogae</taxon>
        <taxon>Thermotogales</taxon>
        <taxon>Fervidobacteriaceae</taxon>
        <taxon>Thermosipho</taxon>
    </lineage>
</organism>
<dbReference type="InterPro" id="IPR000515">
    <property type="entry name" value="MetI-like"/>
</dbReference>
<feature type="transmembrane region" description="Helical" evidence="7">
    <location>
        <begin position="74"/>
        <end position="95"/>
    </location>
</feature>
<keyword evidence="3" id="KW-1003">Cell membrane</keyword>
<dbReference type="RefSeq" id="WP_207566415.1">
    <property type="nucleotide sequence ID" value="NZ_CP071446.1"/>
</dbReference>
<evidence type="ECO:0000256" key="1">
    <source>
        <dbReference type="ARBA" id="ARBA00004651"/>
    </source>
</evidence>
<sequence length="294" mass="33181">MKKNKQLRENIKGLIFISPWLIGFVVFTLFPFVASLYYSFTQFSITTEIKWVGVENYNKLFKDPLFWKSLKNTLVFAVGLVPLGLVVALGIAFLLNKPLKEVSFYRAAIYMPSIVPAFAFSAVIIWFFQPYLGLVNNVLDFFGINGPLWLDSEKWVKPTIIIAAQWGVGSAMLIFSAALKDIPRELYESAKIDGAGSFTMFRKITLPLITPTILYYLITSTIGALQIFDLPMLLTGGGPANASLSLGIYIYKHAFTYTNMGYASALSWILFILTFILTVIYFISSKKWVYYFGN</sequence>
<dbReference type="PANTHER" id="PTHR30193:SF1">
    <property type="entry name" value="ABC TRANSPORTER PERMEASE PROTEIN YESP-RELATED"/>
    <property type="match status" value="1"/>
</dbReference>
<evidence type="ECO:0000256" key="2">
    <source>
        <dbReference type="ARBA" id="ARBA00022448"/>
    </source>
</evidence>
<evidence type="ECO:0000259" key="8">
    <source>
        <dbReference type="PROSITE" id="PS50928"/>
    </source>
</evidence>
<keyword evidence="10" id="KW-1185">Reference proteome</keyword>
<evidence type="ECO:0000256" key="7">
    <source>
        <dbReference type="RuleBase" id="RU363032"/>
    </source>
</evidence>
<dbReference type="Gene3D" id="1.10.3720.10">
    <property type="entry name" value="MetI-like"/>
    <property type="match status" value="1"/>
</dbReference>
<comment type="similarity">
    <text evidence="7">Belongs to the binding-protein-dependent transport system permease family.</text>
</comment>
<accession>A0ABX7S595</accession>
<dbReference type="CDD" id="cd06261">
    <property type="entry name" value="TM_PBP2"/>
    <property type="match status" value="1"/>
</dbReference>
<feature type="transmembrane region" description="Helical" evidence="7">
    <location>
        <begin position="200"/>
        <end position="218"/>
    </location>
</feature>
<dbReference type="Pfam" id="PF00528">
    <property type="entry name" value="BPD_transp_1"/>
    <property type="match status" value="1"/>
</dbReference>
<keyword evidence="6 7" id="KW-0472">Membrane</keyword>
<dbReference type="PROSITE" id="PS50928">
    <property type="entry name" value="ABC_TM1"/>
    <property type="match status" value="1"/>
</dbReference>
<evidence type="ECO:0000256" key="6">
    <source>
        <dbReference type="ARBA" id="ARBA00023136"/>
    </source>
</evidence>
<feature type="domain" description="ABC transmembrane type-1" evidence="8">
    <location>
        <begin position="70"/>
        <end position="281"/>
    </location>
</feature>
<proteinExistence type="inferred from homology"/>
<dbReference type="SUPFAM" id="SSF161098">
    <property type="entry name" value="MetI-like"/>
    <property type="match status" value="1"/>
</dbReference>
<keyword evidence="2 7" id="KW-0813">Transport</keyword>
<evidence type="ECO:0000313" key="10">
    <source>
        <dbReference type="Proteomes" id="UP000671862"/>
    </source>
</evidence>
<evidence type="ECO:0000313" key="9">
    <source>
        <dbReference type="EMBL" id="QTA37691.1"/>
    </source>
</evidence>
<dbReference type="InterPro" id="IPR035906">
    <property type="entry name" value="MetI-like_sf"/>
</dbReference>
<protein>
    <submittedName>
        <fullName evidence="9">Sugar ABC transporter permease</fullName>
    </submittedName>
</protein>
<dbReference type="SUPFAM" id="SSF160964">
    <property type="entry name" value="MalF N-terminal region-like"/>
    <property type="match status" value="1"/>
</dbReference>
<dbReference type="PANTHER" id="PTHR30193">
    <property type="entry name" value="ABC TRANSPORTER PERMEASE PROTEIN"/>
    <property type="match status" value="1"/>
</dbReference>
<evidence type="ECO:0000256" key="3">
    <source>
        <dbReference type="ARBA" id="ARBA00022475"/>
    </source>
</evidence>
<dbReference type="Proteomes" id="UP000671862">
    <property type="component" value="Chromosome"/>
</dbReference>
<feature type="transmembrane region" description="Helical" evidence="7">
    <location>
        <begin position="159"/>
        <end position="179"/>
    </location>
</feature>
<feature type="transmembrane region" description="Helical" evidence="7">
    <location>
        <begin position="20"/>
        <end position="40"/>
    </location>
</feature>